<feature type="compositionally biased region" description="Basic and acidic residues" evidence="1">
    <location>
        <begin position="93"/>
        <end position="107"/>
    </location>
</feature>
<evidence type="ECO:0000313" key="3">
    <source>
        <dbReference type="EMBL" id="HIZ17744.1"/>
    </source>
</evidence>
<dbReference type="EMBL" id="DXBZ01000031">
    <property type="protein sequence ID" value="HIZ17744.1"/>
    <property type="molecule type" value="Genomic_DNA"/>
</dbReference>
<dbReference type="Proteomes" id="UP000824029">
    <property type="component" value="Unassembled WGS sequence"/>
</dbReference>
<evidence type="ECO:0000256" key="1">
    <source>
        <dbReference type="SAM" id="MobiDB-lite"/>
    </source>
</evidence>
<reference evidence="3" key="2">
    <citation type="submission" date="2021-04" db="EMBL/GenBank/DDBJ databases">
        <authorList>
            <person name="Gilroy R."/>
        </authorList>
    </citation>
    <scope>NUCLEOTIDE SEQUENCE</scope>
    <source>
        <strain evidence="3">ChiHecolR3B27-1887</strain>
    </source>
</reference>
<feature type="compositionally biased region" description="Polar residues" evidence="1">
    <location>
        <begin position="12"/>
        <end position="30"/>
    </location>
</feature>
<feature type="transmembrane region" description="Helical" evidence="2">
    <location>
        <begin position="33"/>
        <end position="52"/>
    </location>
</feature>
<sequence length="107" mass="11111">MTYDNLPDHRPTTPTIESPSGTTDPDNSNSGPAAYVIFTLAAGLLVLLLLGVSSCVGAIGSIVSAHAGEPSGAVSTEMPRDWDPLEDDLFDGNGERGRIDDGPISRT</sequence>
<keyword evidence="2" id="KW-0472">Membrane</keyword>
<dbReference type="AlphaFoldDB" id="A0A9D2INU9"/>
<evidence type="ECO:0000256" key="2">
    <source>
        <dbReference type="SAM" id="Phobius"/>
    </source>
</evidence>
<accession>A0A9D2INU9</accession>
<feature type="compositionally biased region" description="Basic and acidic residues" evidence="1">
    <location>
        <begin position="1"/>
        <end position="11"/>
    </location>
</feature>
<keyword evidence="2" id="KW-1133">Transmembrane helix</keyword>
<reference evidence="3" key="1">
    <citation type="journal article" date="2021" name="PeerJ">
        <title>Extensive microbial diversity within the chicken gut microbiome revealed by metagenomics and culture.</title>
        <authorList>
            <person name="Gilroy R."/>
            <person name="Ravi A."/>
            <person name="Getino M."/>
            <person name="Pursley I."/>
            <person name="Horton D.L."/>
            <person name="Alikhan N.F."/>
            <person name="Baker D."/>
            <person name="Gharbi K."/>
            <person name="Hall N."/>
            <person name="Watson M."/>
            <person name="Adriaenssens E.M."/>
            <person name="Foster-Nyarko E."/>
            <person name="Jarju S."/>
            <person name="Secka A."/>
            <person name="Antonio M."/>
            <person name="Oren A."/>
            <person name="Chaudhuri R.R."/>
            <person name="La Ragione R."/>
            <person name="Hildebrand F."/>
            <person name="Pallen M.J."/>
        </authorList>
    </citation>
    <scope>NUCLEOTIDE SEQUENCE</scope>
    <source>
        <strain evidence="3">ChiHecolR3B27-1887</strain>
    </source>
</reference>
<organism evidence="3 4">
    <name type="scientific">Candidatus Olsenella stercoravium</name>
    <dbReference type="NCBI Taxonomy" id="2838713"/>
    <lineage>
        <taxon>Bacteria</taxon>
        <taxon>Bacillati</taxon>
        <taxon>Actinomycetota</taxon>
        <taxon>Coriobacteriia</taxon>
        <taxon>Coriobacteriales</taxon>
        <taxon>Atopobiaceae</taxon>
        <taxon>Olsenella</taxon>
    </lineage>
</organism>
<comment type="caution">
    <text evidence="3">The sequence shown here is derived from an EMBL/GenBank/DDBJ whole genome shotgun (WGS) entry which is preliminary data.</text>
</comment>
<gene>
    <name evidence="3" type="ORF">IAA22_01340</name>
</gene>
<name>A0A9D2INU9_9ACTN</name>
<feature type="region of interest" description="Disordered" evidence="1">
    <location>
        <begin position="1"/>
        <end position="30"/>
    </location>
</feature>
<feature type="region of interest" description="Disordered" evidence="1">
    <location>
        <begin position="66"/>
        <end position="107"/>
    </location>
</feature>
<evidence type="ECO:0000313" key="4">
    <source>
        <dbReference type="Proteomes" id="UP000824029"/>
    </source>
</evidence>
<proteinExistence type="predicted"/>
<protein>
    <submittedName>
        <fullName evidence="3">Uncharacterized protein</fullName>
    </submittedName>
</protein>
<keyword evidence="2" id="KW-0812">Transmembrane</keyword>